<evidence type="ECO:0000313" key="4">
    <source>
        <dbReference type="Proteomes" id="UP000799118"/>
    </source>
</evidence>
<dbReference type="InterPro" id="IPR046496">
    <property type="entry name" value="DUF6589"/>
</dbReference>
<feature type="compositionally biased region" description="Polar residues" evidence="1">
    <location>
        <begin position="227"/>
        <end position="237"/>
    </location>
</feature>
<sequence>MTQANARLAPVDWKILEDIKDVLEVPHLFQQHLSSKKTPTLCWALLAFAAMIQLYNEKLDEHPHLANAIRAGSKKLDEYAEKIREAPAYILAMGIVSPRQTAIHTDNLHNVGNRSTSSSHPALLPSSLTAQTGSSHLSNTSGTSFICPPPPNYTCADDSFVEAPCPARKTRQQPISVNTAPSVPVISSMPSLNASNYTLLSQSRISTPLYPFGMLPSPVTPSTSTTQALSHISNQTPSELNSSTSETSLASLWGFNSDPSPPLPVTISTHPNTEQWMSRSNPNFSHTQPCLRAKKLTFSALYLQQLPPKNSNILLGISEHHQTSLQAFLQATHPQIQISLSSWATQLVGNHVYRSIGNLLCDSPKATSDLALPHIPAHLVASANGWMKAKGLMTVTKEDMMNFCISDRVKLFKYVNGYLAMHMGIWHIACGSHVDVKRAYSHLVTSVHETTARRALEMMGETSIKNLQKEVGAGQQCWQVLHCFVLDNIQEFQKVWEGGLGRENCMIYGTACTAIGLDDCADNAFDFIDWFMHILKNECAKLTTMMLYDSINWTHIQNIQTLFEFEPSLEHMKSTVSELFHSNHAIHCMQDGCKTRVVPFGSNAECEILIPEMAGRDGGSVLAILHAQKLLATVYDPSDPKSNYQILHNLLPTTEWFTKKAECIVDKYMSFDAYKQALSQEINDSVPDSLKFLIGNAWLPSTSSSTSTTTTSNSTDPVPTAHVEQAGFTGDRVLANSILFKLEYSWWIEAAYIIPEGDIGHVWEIMKIWIFVFSGGGNNNYMNILLEMYCLFHYKSSKELKDAIWNNWLVNVTGELGKWITDDLLQEHYNQWLEDMVQKSGGTYDNTFLWKIILPNVKFFLQLKEQIEGALDLFKCLKSHTSPHLRDEFKQLLTMHGNDTLHFFYSRYSMGHAAVSLVNGGFNKLDNGQLQGLLHKNTQCVEIL</sequence>
<reference evidence="3" key="1">
    <citation type="journal article" date="2019" name="Environ. Microbiol.">
        <title>Fungal ecological strategies reflected in gene transcription - a case study of two litter decomposers.</title>
        <authorList>
            <person name="Barbi F."/>
            <person name="Kohler A."/>
            <person name="Barry K."/>
            <person name="Baskaran P."/>
            <person name="Daum C."/>
            <person name="Fauchery L."/>
            <person name="Ihrmark K."/>
            <person name="Kuo A."/>
            <person name="LaButti K."/>
            <person name="Lipzen A."/>
            <person name="Morin E."/>
            <person name="Grigoriev I.V."/>
            <person name="Henrissat B."/>
            <person name="Lindahl B."/>
            <person name="Martin F."/>
        </authorList>
    </citation>
    <scope>NUCLEOTIDE SEQUENCE</scope>
    <source>
        <strain evidence="3">JB14</strain>
    </source>
</reference>
<feature type="region of interest" description="Disordered" evidence="1">
    <location>
        <begin position="221"/>
        <end position="243"/>
    </location>
</feature>
<evidence type="ECO:0000259" key="2">
    <source>
        <dbReference type="Pfam" id="PF20231"/>
    </source>
</evidence>
<dbReference type="Proteomes" id="UP000799118">
    <property type="component" value="Unassembled WGS sequence"/>
</dbReference>
<proteinExistence type="predicted"/>
<keyword evidence="4" id="KW-1185">Reference proteome</keyword>
<dbReference type="EMBL" id="ML770266">
    <property type="protein sequence ID" value="KAE9383972.1"/>
    <property type="molecule type" value="Genomic_DNA"/>
</dbReference>
<gene>
    <name evidence="3" type="ORF">BT96DRAFT_1008576</name>
</gene>
<feature type="domain" description="DUF6589" evidence="2">
    <location>
        <begin position="652"/>
        <end position="880"/>
    </location>
</feature>
<protein>
    <recommendedName>
        <fullName evidence="2">DUF6589 domain-containing protein</fullName>
    </recommendedName>
</protein>
<accession>A0A6A4GEK8</accession>
<organism evidence="3 4">
    <name type="scientific">Gymnopus androsaceus JB14</name>
    <dbReference type="NCBI Taxonomy" id="1447944"/>
    <lineage>
        <taxon>Eukaryota</taxon>
        <taxon>Fungi</taxon>
        <taxon>Dikarya</taxon>
        <taxon>Basidiomycota</taxon>
        <taxon>Agaricomycotina</taxon>
        <taxon>Agaricomycetes</taxon>
        <taxon>Agaricomycetidae</taxon>
        <taxon>Agaricales</taxon>
        <taxon>Marasmiineae</taxon>
        <taxon>Omphalotaceae</taxon>
        <taxon>Gymnopus</taxon>
    </lineage>
</organism>
<dbReference type="AlphaFoldDB" id="A0A6A4GEK8"/>
<evidence type="ECO:0000256" key="1">
    <source>
        <dbReference type="SAM" id="MobiDB-lite"/>
    </source>
</evidence>
<dbReference type="Pfam" id="PF20231">
    <property type="entry name" value="DUF6589"/>
    <property type="match status" value="1"/>
</dbReference>
<feature type="region of interest" description="Disordered" evidence="1">
    <location>
        <begin position="112"/>
        <end position="141"/>
    </location>
</feature>
<dbReference type="OrthoDB" id="3256296at2759"/>
<evidence type="ECO:0000313" key="3">
    <source>
        <dbReference type="EMBL" id="KAE9383972.1"/>
    </source>
</evidence>
<feature type="compositionally biased region" description="Low complexity" evidence="1">
    <location>
        <begin position="115"/>
        <end position="130"/>
    </location>
</feature>
<name>A0A6A4GEK8_9AGAR</name>
<feature type="compositionally biased region" description="Polar residues" evidence="1">
    <location>
        <begin position="131"/>
        <end position="141"/>
    </location>
</feature>